<evidence type="ECO:0000313" key="2">
    <source>
        <dbReference type="EMBL" id="GEU62916.1"/>
    </source>
</evidence>
<gene>
    <name evidence="2" type="ORF">Tci_034894</name>
</gene>
<dbReference type="EMBL" id="BKCJ010004757">
    <property type="protein sequence ID" value="GEU62916.1"/>
    <property type="molecule type" value="Genomic_DNA"/>
</dbReference>
<feature type="transmembrane region" description="Helical" evidence="1">
    <location>
        <begin position="82"/>
        <end position="102"/>
    </location>
</feature>
<accession>A0A6L2LM53</accession>
<evidence type="ECO:0000256" key="1">
    <source>
        <dbReference type="SAM" id="Phobius"/>
    </source>
</evidence>
<keyword evidence="1" id="KW-0812">Transmembrane</keyword>
<reference evidence="2" key="1">
    <citation type="journal article" date="2019" name="Sci. Rep.">
        <title>Draft genome of Tanacetum cinerariifolium, the natural source of mosquito coil.</title>
        <authorList>
            <person name="Yamashiro T."/>
            <person name="Shiraishi A."/>
            <person name="Satake H."/>
            <person name="Nakayama K."/>
        </authorList>
    </citation>
    <scope>NUCLEOTIDE SEQUENCE</scope>
</reference>
<keyword evidence="1" id="KW-0472">Membrane</keyword>
<sequence length="131" mass="14497">MALKKVSKIISLMEAVHKLHDPQCELLLIRNCAGVLGFGDWQWRLATLQFKLGGLGILSAGDIIQYAFLASRLQTNDLQAKIPMVLTLIVILFNVLLMFSTLHAMSTCSLSPLALLPPNDENLGEVLLWCH</sequence>
<name>A0A6L2LM53_TANCI</name>
<protein>
    <submittedName>
        <fullName evidence="2">Uncharacterized protein</fullName>
    </submittedName>
</protein>
<keyword evidence="1" id="KW-1133">Transmembrane helix</keyword>
<dbReference type="AlphaFoldDB" id="A0A6L2LM53"/>
<comment type="caution">
    <text evidence="2">The sequence shown here is derived from an EMBL/GenBank/DDBJ whole genome shotgun (WGS) entry which is preliminary data.</text>
</comment>
<proteinExistence type="predicted"/>
<organism evidence="2">
    <name type="scientific">Tanacetum cinerariifolium</name>
    <name type="common">Dalmatian daisy</name>
    <name type="synonym">Chrysanthemum cinerariifolium</name>
    <dbReference type="NCBI Taxonomy" id="118510"/>
    <lineage>
        <taxon>Eukaryota</taxon>
        <taxon>Viridiplantae</taxon>
        <taxon>Streptophyta</taxon>
        <taxon>Embryophyta</taxon>
        <taxon>Tracheophyta</taxon>
        <taxon>Spermatophyta</taxon>
        <taxon>Magnoliopsida</taxon>
        <taxon>eudicotyledons</taxon>
        <taxon>Gunneridae</taxon>
        <taxon>Pentapetalae</taxon>
        <taxon>asterids</taxon>
        <taxon>campanulids</taxon>
        <taxon>Asterales</taxon>
        <taxon>Asteraceae</taxon>
        <taxon>Asteroideae</taxon>
        <taxon>Anthemideae</taxon>
        <taxon>Anthemidinae</taxon>
        <taxon>Tanacetum</taxon>
    </lineage>
</organism>